<dbReference type="STRING" id="231916.A0A409VMP5"/>
<dbReference type="InterPro" id="IPR011112">
    <property type="entry name" value="Rho-like_N"/>
</dbReference>
<evidence type="ECO:0000313" key="4">
    <source>
        <dbReference type="Proteomes" id="UP000284706"/>
    </source>
</evidence>
<dbReference type="SMART" id="SM00959">
    <property type="entry name" value="Rho_N"/>
    <property type="match status" value="1"/>
</dbReference>
<dbReference type="EMBL" id="NHYE01005611">
    <property type="protein sequence ID" value="PPQ67545.1"/>
    <property type="molecule type" value="Genomic_DNA"/>
</dbReference>
<protein>
    <recommendedName>
        <fullName evidence="2">Rho termination factor-like N-terminal domain-containing protein</fullName>
    </recommendedName>
</protein>
<accession>A0A409VMP5</accession>
<sequence>MSHPQPLGSGSLLQALLMATQLNATDLKKLSVPQLKLLCKEKTVTGYSKLNKDAIIAKLLDWQDKQRTPGAASNASTTLSSHRMQEAATQVHDAIRSSSRKPLDAQPRLSDASPHSSDLGAKAAATVGQAAPLKRPFCDAVAQNTQPDRPVKKRRIPSIPPDSLVSQSIQSALPQRLPLQISPTVNATIQQGTVASQVLKPLSVANGSLDKVPEPTRRVKGRFRPLLVTTETRLNAAPASAMHPTSNPSDETYISGYSDFTLEQQVSLRVISLPPSVAQRKHIPGLSVILSGITLEDLRSCSLVSRTFRYAAYVSAAHQLTRRFAGERLRHMFTRYSPKMFNYWPYLTSREQEMRTRRDTYEASFISHACKGLFVIDERMWYSPDHEKQTNIAVRFILTRLFFFLSTGQWHGGRERACATVLDAQEIITGEVWKIKYRSQASIQDMFVLESTCEVIGQAEITPGTPAIARSSDLRVDWAAYIESKLNAPRQASDVDNTRLLDNLHWPNHEEYSKGISKLWLKRTENEGTSGIVKRIVAQRYVLACVISNRQDLLGGDTLLRGQCSDLFYSISGSFRTANEMAQEFNGRPALVLPRDSKAKKVNLVLPAHHHVESVHFATSSGRSLHPALAVVQTPAREYYILRDNGMQVGCEEEGVAEVWREVIGCKADGSV</sequence>
<comment type="caution">
    <text evidence="3">The sequence shown here is derived from an EMBL/GenBank/DDBJ whole genome shotgun (WGS) entry which is preliminary data.</text>
</comment>
<name>A0A409VMP5_9AGAR</name>
<dbReference type="AlphaFoldDB" id="A0A409VMP5"/>
<evidence type="ECO:0000259" key="2">
    <source>
        <dbReference type="SMART" id="SM00959"/>
    </source>
</evidence>
<organism evidence="3 4">
    <name type="scientific">Gymnopilus dilepis</name>
    <dbReference type="NCBI Taxonomy" id="231916"/>
    <lineage>
        <taxon>Eukaryota</taxon>
        <taxon>Fungi</taxon>
        <taxon>Dikarya</taxon>
        <taxon>Basidiomycota</taxon>
        <taxon>Agaricomycotina</taxon>
        <taxon>Agaricomycetes</taxon>
        <taxon>Agaricomycetidae</taxon>
        <taxon>Agaricales</taxon>
        <taxon>Agaricineae</taxon>
        <taxon>Hymenogastraceae</taxon>
        <taxon>Gymnopilus</taxon>
    </lineage>
</organism>
<dbReference type="Proteomes" id="UP000284706">
    <property type="component" value="Unassembled WGS sequence"/>
</dbReference>
<evidence type="ECO:0000256" key="1">
    <source>
        <dbReference type="SAM" id="MobiDB-lite"/>
    </source>
</evidence>
<keyword evidence="4" id="KW-1185">Reference proteome</keyword>
<feature type="region of interest" description="Disordered" evidence="1">
    <location>
        <begin position="142"/>
        <end position="163"/>
    </location>
</feature>
<dbReference type="GO" id="GO:0006353">
    <property type="term" value="P:DNA-templated transcription termination"/>
    <property type="evidence" value="ECO:0007669"/>
    <property type="project" value="InterPro"/>
</dbReference>
<gene>
    <name evidence="3" type="ORF">CVT26_006845</name>
</gene>
<reference evidence="3 4" key="1">
    <citation type="journal article" date="2018" name="Evol. Lett.">
        <title>Horizontal gene cluster transfer increased hallucinogenic mushroom diversity.</title>
        <authorList>
            <person name="Reynolds H.T."/>
            <person name="Vijayakumar V."/>
            <person name="Gluck-Thaler E."/>
            <person name="Korotkin H.B."/>
            <person name="Matheny P.B."/>
            <person name="Slot J.C."/>
        </authorList>
    </citation>
    <scope>NUCLEOTIDE SEQUENCE [LARGE SCALE GENOMIC DNA]</scope>
    <source>
        <strain evidence="3 4">SRW20</strain>
    </source>
</reference>
<dbReference type="InParanoid" id="A0A409VMP5"/>
<feature type="domain" description="Rho termination factor-like N-terminal" evidence="2">
    <location>
        <begin position="26"/>
        <end position="68"/>
    </location>
</feature>
<dbReference type="OrthoDB" id="2368680at2759"/>
<proteinExistence type="predicted"/>
<feature type="region of interest" description="Disordered" evidence="1">
    <location>
        <begin position="66"/>
        <end position="126"/>
    </location>
</feature>
<evidence type="ECO:0000313" key="3">
    <source>
        <dbReference type="EMBL" id="PPQ67545.1"/>
    </source>
</evidence>
<feature type="compositionally biased region" description="Polar residues" evidence="1">
    <location>
        <begin position="71"/>
        <end position="82"/>
    </location>
</feature>